<protein>
    <submittedName>
        <fullName evidence="8">Ni/Fe-hydrogenase cytochrome b subunit</fullName>
    </submittedName>
</protein>
<feature type="transmembrane region" description="Helical" evidence="7">
    <location>
        <begin position="132"/>
        <end position="149"/>
    </location>
</feature>
<evidence type="ECO:0000256" key="6">
    <source>
        <dbReference type="ARBA" id="ARBA00023136"/>
    </source>
</evidence>
<gene>
    <name evidence="8" type="primary">hybB</name>
    <name evidence="8" type="ORF">F1325_05600</name>
</gene>
<dbReference type="PANTHER" id="PTHR30074">
    <property type="entry name" value="FORMATE DEHYDROGENASE, NITRATE-INDUCIBLE, CYTOCHROME B556 FDN SUBUNIT"/>
    <property type="match status" value="1"/>
</dbReference>
<keyword evidence="9" id="KW-1185">Reference proteome</keyword>
<accession>A0A6I7D7P7</accession>
<evidence type="ECO:0000313" key="9">
    <source>
        <dbReference type="Proteomes" id="UP000464700"/>
    </source>
</evidence>
<dbReference type="PANTHER" id="PTHR30074:SF4">
    <property type="entry name" value="NI_FE-HYDROGENASE 2 B-TYPE CYTOCHROME SUBUNIT-RELATED"/>
    <property type="match status" value="1"/>
</dbReference>
<keyword evidence="5 7" id="KW-1133">Transmembrane helix</keyword>
<feature type="transmembrane region" description="Helical" evidence="7">
    <location>
        <begin position="208"/>
        <end position="232"/>
    </location>
</feature>
<dbReference type="KEGG" id="pcol:F1325_05600"/>
<dbReference type="InterPro" id="IPR005614">
    <property type="entry name" value="NrfD-like"/>
</dbReference>
<evidence type="ECO:0000256" key="7">
    <source>
        <dbReference type="SAM" id="Phobius"/>
    </source>
</evidence>
<evidence type="ECO:0000256" key="1">
    <source>
        <dbReference type="ARBA" id="ARBA00004651"/>
    </source>
</evidence>
<evidence type="ECO:0000256" key="3">
    <source>
        <dbReference type="ARBA" id="ARBA00022475"/>
    </source>
</evidence>
<feature type="transmembrane region" description="Helical" evidence="7">
    <location>
        <begin position="244"/>
        <end position="264"/>
    </location>
</feature>
<feature type="transmembrane region" description="Helical" evidence="7">
    <location>
        <begin position="58"/>
        <end position="83"/>
    </location>
</feature>
<feature type="transmembrane region" description="Helical" evidence="7">
    <location>
        <begin position="284"/>
        <end position="303"/>
    </location>
</feature>
<feature type="transmembrane region" description="Helical" evidence="7">
    <location>
        <begin position="170"/>
        <end position="196"/>
    </location>
</feature>
<name>A0A6I7D7P7_9GAMM</name>
<keyword evidence="3" id="KW-1003">Cell membrane</keyword>
<sequence length="381" mass="42468">MSVIDNSTHFGKWRFPMTPVRWVLVAISLIAVGLILFRLVTGLGLVTNLNDEWPWGLWISFDVMCGVALAGGGYGTALIVYVFKQEQFSSIARSAALTSLIGYLLVMVGLFLDIGQWWNFWRPLVSQGHSSVLFEVFICVSVYTSVQLIEFGEVATERVGRKYHNFFRKILPVLLVIGIAIPSMHQSSLGALYLLMVDKLHPLWWSPIIFFQFLISSFFVGPAMIAVETALAGRAFNHKVPMSVLSGLVRISGYAMLVYLALKFGSIIAEGKVHYLFEGSFESLFFWIEVGFGVIVPLIICFSPLIKRRGWLVTFGALVASGVILNRYNVVVTGMVTSTGVSYWPSLPELTITLGLVSMGALAYLFICENFRIIEHEDDKH</sequence>
<keyword evidence="4 7" id="KW-0812">Transmembrane</keyword>
<evidence type="ECO:0000256" key="5">
    <source>
        <dbReference type="ARBA" id="ARBA00022989"/>
    </source>
</evidence>
<evidence type="ECO:0000313" key="8">
    <source>
        <dbReference type="EMBL" id="QHN09962.1"/>
    </source>
</evidence>
<dbReference type="EMBL" id="CP043925">
    <property type="protein sequence ID" value="QHN09962.1"/>
    <property type="molecule type" value="Genomic_DNA"/>
</dbReference>
<comment type="subcellular location">
    <subcellularLocation>
        <location evidence="1">Cell membrane</location>
        <topology evidence="1">Multi-pass membrane protein</topology>
    </subcellularLocation>
</comment>
<dbReference type="Pfam" id="PF03916">
    <property type="entry name" value="NrfD"/>
    <property type="match status" value="1"/>
</dbReference>
<dbReference type="GO" id="GO:0009061">
    <property type="term" value="P:anaerobic respiration"/>
    <property type="evidence" value="ECO:0007669"/>
    <property type="project" value="TreeGrafter"/>
</dbReference>
<dbReference type="InterPro" id="IPR051817">
    <property type="entry name" value="FDH_cytochrome_b556_subunit"/>
</dbReference>
<dbReference type="AlphaFoldDB" id="A0A6I7D7P7"/>
<dbReference type="RefSeq" id="WP_109373455.1">
    <property type="nucleotide sequence ID" value="NZ_CAXOLP010000005.1"/>
</dbReference>
<feature type="transmembrane region" description="Helical" evidence="7">
    <location>
        <begin position="350"/>
        <end position="367"/>
    </location>
</feature>
<evidence type="ECO:0000256" key="4">
    <source>
        <dbReference type="ARBA" id="ARBA00022692"/>
    </source>
</evidence>
<feature type="transmembrane region" description="Helical" evidence="7">
    <location>
        <begin position="310"/>
        <end position="330"/>
    </location>
</feature>
<keyword evidence="6 7" id="KW-0472">Membrane</keyword>
<feature type="transmembrane region" description="Helical" evidence="7">
    <location>
        <begin position="95"/>
        <end position="112"/>
    </location>
</feature>
<comment type="similarity">
    <text evidence="2">Belongs to the NrfD family.</text>
</comment>
<reference evidence="8 9" key="1">
    <citation type="submission" date="2019-09" db="EMBL/GenBank/DDBJ databases">
        <title>Emergence of a chromosome-mediated tetracycline resistance gene in Proteus strain.</title>
        <authorList>
            <person name="He D."/>
            <person name="Wang L."/>
        </authorList>
    </citation>
    <scope>NUCLEOTIDE SEQUENCE [LARGE SCALE GENOMIC DNA]</scope>
    <source>
        <strain evidence="8 9">T60</strain>
    </source>
</reference>
<dbReference type="GO" id="GO:0005886">
    <property type="term" value="C:plasma membrane"/>
    <property type="evidence" value="ECO:0007669"/>
    <property type="project" value="UniProtKB-SubCell"/>
</dbReference>
<dbReference type="Proteomes" id="UP000464700">
    <property type="component" value="Chromosome"/>
</dbReference>
<evidence type="ECO:0000256" key="2">
    <source>
        <dbReference type="ARBA" id="ARBA00008929"/>
    </source>
</evidence>
<proteinExistence type="inferred from homology"/>
<organism evidence="8 9">
    <name type="scientific">Proteus columbae</name>
    <dbReference type="NCBI Taxonomy" id="1987580"/>
    <lineage>
        <taxon>Bacteria</taxon>
        <taxon>Pseudomonadati</taxon>
        <taxon>Pseudomonadota</taxon>
        <taxon>Gammaproteobacteria</taxon>
        <taxon>Enterobacterales</taxon>
        <taxon>Morganellaceae</taxon>
        <taxon>Proteus</taxon>
    </lineage>
</organism>
<feature type="transmembrane region" description="Helical" evidence="7">
    <location>
        <begin position="22"/>
        <end position="46"/>
    </location>
</feature>